<accession>A0A1I1JH58</accession>
<feature type="compositionally biased region" description="Gly residues" evidence="1">
    <location>
        <begin position="125"/>
        <end position="134"/>
    </location>
</feature>
<proteinExistence type="predicted"/>
<sequence length="151" mass="15005">MRVGLLRLIGATTAAYGIAVAARPGLLARPSGLTDRDGRVAEDTEISLRPLAWRDAAGGLALLLAPEGPALGTAAAVRIASDLGDAVLLGRALRGRFRRFGAVATAGGWAALTLAAVLAPPRGTAGAGAAGAAGGPAAARSRWPAVRAARR</sequence>
<protein>
    <recommendedName>
        <fullName evidence="4">DUF4267 domain-containing protein</fullName>
    </recommendedName>
</protein>
<evidence type="ECO:0000256" key="1">
    <source>
        <dbReference type="SAM" id="MobiDB-lite"/>
    </source>
</evidence>
<dbReference type="AlphaFoldDB" id="A0A1I1JH58"/>
<evidence type="ECO:0000313" key="3">
    <source>
        <dbReference type="Proteomes" id="UP000199207"/>
    </source>
</evidence>
<dbReference type="EMBL" id="FOLM01000003">
    <property type="protein sequence ID" value="SFC47959.1"/>
    <property type="molecule type" value="Genomic_DNA"/>
</dbReference>
<evidence type="ECO:0008006" key="4">
    <source>
        <dbReference type="Google" id="ProtNLM"/>
    </source>
</evidence>
<feature type="region of interest" description="Disordered" evidence="1">
    <location>
        <begin position="125"/>
        <end position="151"/>
    </location>
</feature>
<evidence type="ECO:0000313" key="2">
    <source>
        <dbReference type="EMBL" id="SFC47959.1"/>
    </source>
</evidence>
<dbReference type="RefSeq" id="WP_245833929.1">
    <property type="nucleotide sequence ID" value="NZ_FOLM01000003.1"/>
</dbReference>
<keyword evidence="3" id="KW-1185">Reference proteome</keyword>
<organism evidence="2 3">
    <name type="scientific">Streptomyces aidingensis</name>
    <dbReference type="NCBI Taxonomy" id="910347"/>
    <lineage>
        <taxon>Bacteria</taxon>
        <taxon>Bacillati</taxon>
        <taxon>Actinomycetota</taxon>
        <taxon>Actinomycetes</taxon>
        <taxon>Kitasatosporales</taxon>
        <taxon>Streptomycetaceae</taxon>
        <taxon>Streptomyces</taxon>
    </lineage>
</organism>
<gene>
    <name evidence="2" type="ORF">SAMN05421773_103423</name>
</gene>
<dbReference type="Proteomes" id="UP000199207">
    <property type="component" value="Unassembled WGS sequence"/>
</dbReference>
<feature type="compositionally biased region" description="Low complexity" evidence="1">
    <location>
        <begin position="135"/>
        <end position="145"/>
    </location>
</feature>
<name>A0A1I1JH58_9ACTN</name>
<reference evidence="2 3" key="1">
    <citation type="submission" date="2016-10" db="EMBL/GenBank/DDBJ databases">
        <authorList>
            <person name="de Groot N.N."/>
        </authorList>
    </citation>
    <scope>NUCLEOTIDE SEQUENCE [LARGE SCALE GENOMIC DNA]</scope>
    <source>
        <strain evidence="2 3">CGMCC 4.5739</strain>
    </source>
</reference>